<dbReference type="GO" id="GO:0032259">
    <property type="term" value="P:methylation"/>
    <property type="evidence" value="ECO:0007669"/>
    <property type="project" value="UniProtKB-KW"/>
</dbReference>
<dbReference type="Proteomes" id="UP000236754">
    <property type="component" value="Unassembled WGS sequence"/>
</dbReference>
<keyword evidence="3" id="KW-1185">Reference proteome</keyword>
<dbReference type="GO" id="GO:0008757">
    <property type="term" value="F:S-adenosylmethionine-dependent methyltransferase activity"/>
    <property type="evidence" value="ECO:0007669"/>
    <property type="project" value="InterPro"/>
</dbReference>
<dbReference type="RefSeq" id="WP_103890473.1">
    <property type="nucleotide sequence ID" value="NZ_FNVU01000027.1"/>
</dbReference>
<dbReference type="EMBL" id="FNVU01000027">
    <property type="protein sequence ID" value="SEG93037.1"/>
    <property type="molecule type" value="Genomic_DNA"/>
</dbReference>
<name>A0A1H6E5X0_9ACTN</name>
<accession>A0A1H6E5X0</accession>
<organism evidence="2 3">
    <name type="scientific">Actinacidiphila yanglinensis</name>
    <dbReference type="NCBI Taxonomy" id="310779"/>
    <lineage>
        <taxon>Bacteria</taxon>
        <taxon>Bacillati</taxon>
        <taxon>Actinomycetota</taxon>
        <taxon>Actinomycetes</taxon>
        <taxon>Kitasatosporales</taxon>
        <taxon>Streptomycetaceae</taxon>
        <taxon>Actinacidiphila</taxon>
    </lineage>
</organism>
<dbReference type="Gene3D" id="3.40.50.150">
    <property type="entry name" value="Vaccinia Virus protein VP39"/>
    <property type="match status" value="1"/>
</dbReference>
<gene>
    <name evidence="2" type="ORF">SAMN05216223_1273</name>
</gene>
<dbReference type="AlphaFoldDB" id="A0A1H6E5X0"/>
<evidence type="ECO:0000259" key="1">
    <source>
        <dbReference type="Pfam" id="PF08241"/>
    </source>
</evidence>
<dbReference type="GO" id="GO:0017000">
    <property type="term" value="P:antibiotic biosynthetic process"/>
    <property type="evidence" value="ECO:0007669"/>
    <property type="project" value="UniProtKB-ARBA"/>
</dbReference>
<dbReference type="InterPro" id="IPR029063">
    <property type="entry name" value="SAM-dependent_MTases_sf"/>
</dbReference>
<dbReference type="CDD" id="cd02440">
    <property type="entry name" value="AdoMet_MTases"/>
    <property type="match status" value="1"/>
</dbReference>
<reference evidence="2 3" key="1">
    <citation type="submission" date="2016-10" db="EMBL/GenBank/DDBJ databases">
        <authorList>
            <person name="de Groot N.N."/>
        </authorList>
    </citation>
    <scope>NUCLEOTIDE SEQUENCE [LARGE SCALE GENOMIC DNA]</scope>
    <source>
        <strain evidence="2 3">CGMCC 4.2023</strain>
    </source>
</reference>
<dbReference type="PANTHER" id="PTHR43861:SF1">
    <property type="entry name" value="TRANS-ACONITATE 2-METHYLTRANSFERASE"/>
    <property type="match status" value="1"/>
</dbReference>
<evidence type="ECO:0000313" key="3">
    <source>
        <dbReference type="Proteomes" id="UP000236754"/>
    </source>
</evidence>
<feature type="domain" description="Methyltransferase type 11" evidence="1">
    <location>
        <begin position="44"/>
        <end position="140"/>
    </location>
</feature>
<dbReference type="PANTHER" id="PTHR43861">
    <property type="entry name" value="TRANS-ACONITATE 2-METHYLTRANSFERASE-RELATED"/>
    <property type="match status" value="1"/>
</dbReference>
<dbReference type="OrthoDB" id="189743at2"/>
<dbReference type="InterPro" id="IPR013216">
    <property type="entry name" value="Methyltransf_11"/>
</dbReference>
<dbReference type="Pfam" id="PF08241">
    <property type="entry name" value="Methyltransf_11"/>
    <property type="match status" value="1"/>
</dbReference>
<keyword evidence="2" id="KW-0808">Transferase</keyword>
<evidence type="ECO:0000313" key="2">
    <source>
        <dbReference type="EMBL" id="SEG93037.1"/>
    </source>
</evidence>
<proteinExistence type="predicted"/>
<protein>
    <submittedName>
        <fullName evidence="2">Methyltransferase domain-containing protein</fullName>
    </submittedName>
</protein>
<sequence>MTDSWDTIADWYAELLRTGSAMHDFHCDLLLGLLPDRLGGCRVLDLGCGEGIVARAAAARGASVTGIDPSPRMIEHARASGAGGPGTVAYAVDDGCVLGTVADGSVDWVTAGLSLNNVPDLDAALAAVRRVLTARGSLAFTIPHPCFEAPHAGWTRSADGPVRRVVGDYLAEGFWRSDNPEGARRAGNQHRTLSTYLTALVRHGFVLETVVEPSPSDQVVAAQPHRAGLPPFLGVRARSLHALAAAP</sequence>
<keyword evidence="2" id="KW-0489">Methyltransferase</keyword>
<dbReference type="SUPFAM" id="SSF53335">
    <property type="entry name" value="S-adenosyl-L-methionine-dependent methyltransferases"/>
    <property type="match status" value="1"/>
</dbReference>